<proteinExistence type="predicted"/>
<keyword evidence="2" id="KW-1185">Reference proteome</keyword>
<name>A0A1Q2CTU0_9ACTN</name>
<dbReference type="Proteomes" id="UP000188235">
    <property type="component" value="Chromosome"/>
</dbReference>
<accession>A0A1Q2CTU0</accession>
<gene>
    <name evidence="1" type="ORF">BW733_00370</name>
</gene>
<reference evidence="1 2" key="1">
    <citation type="journal article" date="2008" name="Int. J. Syst. Evol. Microbiol.">
        <title>Tessaracoccus flavescens sp. nov., isolated from marine sediment.</title>
        <authorList>
            <person name="Lee D.W."/>
            <person name="Lee S.D."/>
        </authorList>
    </citation>
    <scope>NUCLEOTIDE SEQUENCE [LARGE SCALE GENOMIC DNA]</scope>
    <source>
        <strain evidence="1 2">SST-39T</strain>
    </source>
</reference>
<dbReference type="RefSeq" id="WP_077346891.1">
    <property type="nucleotide sequence ID" value="NZ_CP019607.1"/>
</dbReference>
<dbReference type="AlphaFoldDB" id="A0A1Q2CTU0"/>
<evidence type="ECO:0000313" key="1">
    <source>
        <dbReference type="EMBL" id="AQP49519.1"/>
    </source>
</evidence>
<evidence type="ECO:0000313" key="2">
    <source>
        <dbReference type="Proteomes" id="UP000188235"/>
    </source>
</evidence>
<dbReference type="KEGG" id="tfa:BW733_00370"/>
<organism evidence="1 2">
    <name type="scientific">Tessaracoccus flavescens</name>
    <dbReference type="NCBI Taxonomy" id="399497"/>
    <lineage>
        <taxon>Bacteria</taxon>
        <taxon>Bacillati</taxon>
        <taxon>Actinomycetota</taxon>
        <taxon>Actinomycetes</taxon>
        <taxon>Propionibacteriales</taxon>
        <taxon>Propionibacteriaceae</taxon>
        <taxon>Tessaracoccus</taxon>
    </lineage>
</organism>
<evidence type="ECO:0008006" key="3">
    <source>
        <dbReference type="Google" id="ProtNLM"/>
    </source>
</evidence>
<dbReference type="OrthoDB" id="3466127at2"/>
<sequence>MADWAEIYPPFGVSIACGELELRAMGPDDVPGLLDVAVDGIVPEGSGYPFLTDWALLPPERLRTSSARVSEKTGYERFDVVPVDRLGEPVDEVRFRLRPEQLNRPAEPITYQGVEAFRRFIGLDD</sequence>
<dbReference type="STRING" id="399497.BW733_00370"/>
<dbReference type="EMBL" id="CP019607">
    <property type="protein sequence ID" value="AQP49519.1"/>
    <property type="molecule type" value="Genomic_DNA"/>
</dbReference>
<protein>
    <recommendedName>
        <fullName evidence="3">GNAT family N-acetyltransferase</fullName>
    </recommendedName>
</protein>